<keyword evidence="4 5" id="KW-0472">Membrane</keyword>
<dbReference type="Pfam" id="PF04172">
    <property type="entry name" value="LrgB"/>
    <property type="match status" value="1"/>
</dbReference>
<evidence type="ECO:0000313" key="6">
    <source>
        <dbReference type="EMBL" id="BBK23453.1"/>
    </source>
</evidence>
<feature type="transmembrane region" description="Helical" evidence="5">
    <location>
        <begin position="94"/>
        <end position="119"/>
    </location>
</feature>
<proteinExistence type="predicted"/>
<organism evidence="6 7">
    <name type="scientific">Amedibacterium intestinale</name>
    <dbReference type="NCBI Taxonomy" id="2583452"/>
    <lineage>
        <taxon>Bacteria</taxon>
        <taxon>Bacillati</taxon>
        <taxon>Bacillota</taxon>
        <taxon>Erysipelotrichia</taxon>
        <taxon>Erysipelotrichales</taxon>
        <taxon>Erysipelotrichaceae</taxon>
        <taxon>Amedibacterium</taxon>
    </lineage>
</organism>
<comment type="subcellular location">
    <subcellularLocation>
        <location evidence="1">Membrane</location>
        <topology evidence="1">Multi-pass membrane protein</topology>
    </subcellularLocation>
</comment>
<keyword evidence="3 5" id="KW-1133">Transmembrane helix</keyword>
<reference evidence="7" key="1">
    <citation type="submission" date="2019-05" db="EMBL/GenBank/DDBJ databases">
        <title>Complete genome sequencing of Absiella argi strain JCM 30884.</title>
        <authorList>
            <person name="Sakamoto M."/>
            <person name="Murakami T."/>
            <person name="Mori H."/>
        </authorList>
    </citation>
    <scope>NUCLEOTIDE SEQUENCE [LARGE SCALE GENOMIC DNA]</scope>
    <source>
        <strain evidence="7">JCM 30884</strain>
    </source>
</reference>
<dbReference type="InterPro" id="IPR007300">
    <property type="entry name" value="CidB/LrgB"/>
</dbReference>
<evidence type="ECO:0000256" key="3">
    <source>
        <dbReference type="ARBA" id="ARBA00022989"/>
    </source>
</evidence>
<keyword evidence="7" id="KW-1185">Reference proteome</keyword>
<dbReference type="PANTHER" id="PTHR30249">
    <property type="entry name" value="PUTATIVE SEROTONIN TRANSPORTER"/>
    <property type="match status" value="1"/>
</dbReference>
<evidence type="ECO:0000313" key="7">
    <source>
        <dbReference type="Proteomes" id="UP000464754"/>
    </source>
</evidence>
<dbReference type="KEGG" id="aarg:Aargi30884_23560"/>
<dbReference type="Proteomes" id="UP000464754">
    <property type="component" value="Chromosome"/>
</dbReference>
<evidence type="ECO:0000256" key="5">
    <source>
        <dbReference type="SAM" id="Phobius"/>
    </source>
</evidence>
<feature type="transmembrane region" description="Helical" evidence="5">
    <location>
        <begin position="144"/>
        <end position="166"/>
    </location>
</feature>
<gene>
    <name evidence="6" type="ORF">Aargi30884_23560</name>
</gene>
<feature type="transmembrane region" description="Helical" evidence="5">
    <location>
        <begin position="64"/>
        <end position="82"/>
    </location>
</feature>
<dbReference type="AlphaFoldDB" id="A0A6N4TL44"/>
<feature type="transmembrane region" description="Helical" evidence="5">
    <location>
        <begin position="206"/>
        <end position="226"/>
    </location>
</feature>
<feature type="transmembrane region" description="Helical" evidence="5">
    <location>
        <begin position="33"/>
        <end position="52"/>
    </location>
</feature>
<protein>
    <submittedName>
        <fullName evidence="6">Membrane protein</fullName>
    </submittedName>
</protein>
<sequence>MEHFFIQSAFFSLFISLIAYQIGLYLKKRTGFALCNPLLIAVILVILLLSLLDIEYESYKKGTNILSMLLTPATICLAVPLYEQVHLLKKHSTAVLAGVISGAVGSMASVAILSFLFHLSHTHYVTLLPKSITTAIGMDISQEFGGIVTITVTVIIITGIIGNVIAQPLCKLFRIHHPIAKGIAIGSSSHAIGTVKAMEMGEIEGAMSSLAIVVSGIITVFLFPIFNSFL</sequence>
<dbReference type="EMBL" id="AP019695">
    <property type="protein sequence ID" value="BBK23453.1"/>
    <property type="molecule type" value="Genomic_DNA"/>
</dbReference>
<dbReference type="PANTHER" id="PTHR30249:SF0">
    <property type="entry name" value="PLASTIDAL GLYCOLATE_GLYCERATE TRANSLOCATOR 1, CHLOROPLASTIC"/>
    <property type="match status" value="1"/>
</dbReference>
<evidence type="ECO:0000256" key="1">
    <source>
        <dbReference type="ARBA" id="ARBA00004141"/>
    </source>
</evidence>
<accession>A0A6N4TL44</accession>
<dbReference type="GO" id="GO:0016020">
    <property type="term" value="C:membrane"/>
    <property type="evidence" value="ECO:0007669"/>
    <property type="project" value="UniProtKB-SubCell"/>
</dbReference>
<dbReference type="RefSeq" id="WP_115715947.1">
    <property type="nucleotide sequence ID" value="NZ_AP019695.1"/>
</dbReference>
<name>A0A6N4TL44_9FIRM</name>
<keyword evidence="2 5" id="KW-0812">Transmembrane</keyword>
<feature type="transmembrane region" description="Helical" evidence="5">
    <location>
        <begin position="6"/>
        <end position="26"/>
    </location>
</feature>
<evidence type="ECO:0000256" key="2">
    <source>
        <dbReference type="ARBA" id="ARBA00022692"/>
    </source>
</evidence>
<evidence type="ECO:0000256" key="4">
    <source>
        <dbReference type="ARBA" id="ARBA00023136"/>
    </source>
</evidence>